<protein>
    <submittedName>
        <fullName evidence="1">Uncharacterized protein</fullName>
    </submittedName>
</protein>
<sequence>MCAHPSCKQVKPVSNQCQLVLSEKDDSMMTPALGFTVDATGGPCTQTVKIRRLMANVNYTTPQSWFGYQDIAFTHHS</sequence>
<gene>
    <name evidence="1" type="ORF">PCASD_11566</name>
</gene>
<name>A0A2N5TG39_9BASI</name>
<organism evidence="1 2">
    <name type="scientific">Puccinia coronata f. sp. avenae</name>
    <dbReference type="NCBI Taxonomy" id="200324"/>
    <lineage>
        <taxon>Eukaryota</taxon>
        <taxon>Fungi</taxon>
        <taxon>Dikarya</taxon>
        <taxon>Basidiomycota</taxon>
        <taxon>Pucciniomycotina</taxon>
        <taxon>Pucciniomycetes</taxon>
        <taxon>Pucciniales</taxon>
        <taxon>Pucciniaceae</taxon>
        <taxon>Puccinia</taxon>
    </lineage>
</organism>
<accession>A0A2N5TG39</accession>
<evidence type="ECO:0000313" key="2">
    <source>
        <dbReference type="Proteomes" id="UP000235392"/>
    </source>
</evidence>
<reference evidence="1 2" key="1">
    <citation type="submission" date="2017-11" db="EMBL/GenBank/DDBJ databases">
        <title>De novo assembly and phasing of dikaryotic genomes from two isolates of Puccinia coronata f. sp. avenae, the causal agent of oat crown rust.</title>
        <authorList>
            <person name="Miller M.E."/>
            <person name="Zhang Y."/>
            <person name="Omidvar V."/>
            <person name="Sperschneider J."/>
            <person name="Schwessinger B."/>
            <person name="Raley C."/>
            <person name="Palmer J.M."/>
            <person name="Garnica D."/>
            <person name="Upadhyaya N."/>
            <person name="Rathjen J."/>
            <person name="Taylor J.M."/>
            <person name="Park R.F."/>
            <person name="Dodds P.N."/>
            <person name="Hirsch C.D."/>
            <person name="Kianian S.F."/>
            <person name="Figueroa M."/>
        </authorList>
    </citation>
    <scope>NUCLEOTIDE SEQUENCE [LARGE SCALE GENOMIC DNA]</scope>
    <source>
        <strain evidence="1">12SD80</strain>
    </source>
</reference>
<dbReference type="AlphaFoldDB" id="A0A2N5TG39"/>
<dbReference type="EMBL" id="PGCI01000609">
    <property type="protein sequence ID" value="PLW24453.1"/>
    <property type="molecule type" value="Genomic_DNA"/>
</dbReference>
<dbReference type="Proteomes" id="UP000235392">
    <property type="component" value="Unassembled WGS sequence"/>
</dbReference>
<evidence type="ECO:0000313" key="1">
    <source>
        <dbReference type="EMBL" id="PLW24453.1"/>
    </source>
</evidence>
<proteinExistence type="predicted"/>
<comment type="caution">
    <text evidence="1">The sequence shown here is derived from an EMBL/GenBank/DDBJ whole genome shotgun (WGS) entry which is preliminary data.</text>
</comment>